<evidence type="ECO:0000256" key="4">
    <source>
        <dbReference type="ARBA" id="ARBA00022989"/>
    </source>
</evidence>
<comment type="subcellular location">
    <subcellularLocation>
        <location evidence="1">Cell membrane</location>
        <topology evidence="1">Multi-pass membrane protein</topology>
    </subcellularLocation>
</comment>
<feature type="transmembrane region" description="Helical" evidence="6">
    <location>
        <begin position="433"/>
        <end position="454"/>
    </location>
</feature>
<dbReference type="Gene3D" id="1.10.1760.20">
    <property type="match status" value="1"/>
</dbReference>
<organism evidence="8 9">
    <name type="scientific">Methanocorpusculum vombati</name>
    <dbReference type="NCBI Taxonomy" id="3002864"/>
    <lineage>
        <taxon>Archaea</taxon>
        <taxon>Methanobacteriati</taxon>
        <taxon>Methanobacteriota</taxon>
        <taxon>Stenosarchaea group</taxon>
        <taxon>Methanomicrobia</taxon>
        <taxon>Methanomicrobiales</taxon>
        <taxon>Methanocorpusculaceae</taxon>
        <taxon>Methanocorpusculum</taxon>
    </lineage>
</organism>
<dbReference type="Pfam" id="PF01566">
    <property type="entry name" value="Nramp"/>
    <property type="match status" value="1"/>
</dbReference>
<dbReference type="PANTHER" id="PTHR11706:SF3">
    <property type="entry name" value="METAL ION TRANSPORT PROTEIN"/>
    <property type="match status" value="1"/>
</dbReference>
<evidence type="ECO:0000313" key="8">
    <source>
        <dbReference type="EMBL" id="MCZ0861686.1"/>
    </source>
</evidence>
<evidence type="ECO:0000256" key="6">
    <source>
        <dbReference type="SAM" id="Phobius"/>
    </source>
</evidence>
<keyword evidence="5 6" id="KW-0472">Membrane</keyword>
<feature type="transmembrane region" description="Helical" evidence="6">
    <location>
        <begin position="251"/>
        <end position="270"/>
    </location>
</feature>
<evidence type="ECO:0000259" key="7">
    <source>
        <dbReference type="Pfam" id="PF07694"/>
    </source>
</evidence>
<dbReference type="InterPro" id="IPR001046">
    <property type="entry name" value="NRAMP_fam"/>
</dbReference>
<feature type="transmembrane region" description="Helical" evidence="6">
    <location>
        <begin position="409"/>
        <end position="427"/>
    </location>
</feature>
<evidence type="ECO:0000313" key="9">
    <source>
        <dbReference type="Proteomes" id="UP001141336"/>
    </source>
</evidence>
<feature type="transmembrane region" description="Helical" evidence="6">
    <location>
        <begin position="50"/>
        <end position="74"/>
    </location>
</feature>
<keyword evidence="3 6" id="KW-0812">Transmembrane</keyword>
<keyword evidence="9" id="KW-1185">Reference proteome</keyword>
<sequence>MIEVPALQKLKKWFRETFVFFGPGLLLAITAAGEAGVTEAIEIGAHHGLTLIWAVLFTLIFKYAFTNGIARYTLATGHTIFDALSRIPGPKYWGSVLIILVYLVEMLAIGAMLMFAAIFLDYLLPGVYNAVLIALFLLLVCLALLRTNSYEILELIVAVLVGILVLAIIFCLFEFPLSLGLFAAGLVPSIPEGSEMAILAIIGVVGSGLNLMLYSVWLHEKSRHHSETEQTCTLLNESHFRKYIRSVNLDVLIGFFFVAAITIGFMFLGFSGHAVSFMGHGAHLSLDTLITQVLYIVGTLPYGAYLFLALVTFIFFGAVVVSMDGRARAVAKVIRGIGAESGHELPSEHKLYQIILLVFSGIIIASFLISDPMLIIRRIAAFSAIVFGVFGFIVIYLDLKLPEYARGNRLWLMIMGLGSAISIYVALLLESAFLTYGVPLIERMIVVVFVLYIFSKTELFRKLISGRADILDKFWTVIVFSAISMYGTFRGIPVEGVIINFRDVGPMIAGLVGGPVIGGVAGLLGGLHRFVQGGDTALPCFVATVAAGVIAGYAIYRWKGRITLLRVTLLAIGVECLHLLVIFPMLSIPSGVMAPGAVLNIISITLLPMCMVNIAGLLIFAYIVRRCEVLFVPEEKFSLEKLKEEFRQLITPPEKKTDEEEEEIHVR</sequence>
<feature type="transmembrane region" description="Helical" evidence="6">
    <location>
        <begin position="152"/>
        <end position="176"/>
    </location>
</feature>
<name>A0ABT4IIX5_9EURY</name>
<feature type="transmembrane region" description="Helical" evidence="6">
    <location>
        <begin position="126"/>
        <end position="145"/>
    </location>
</feature>
<dbReference type="InterPro" id="IPR011620">
    <property type="entry name" value="Sig_transdc_His_kinase_LytS_TM"/>
</dbReference>
<accession>A0ABT4IIX5</accession>
<evidence type="ECO:0000256" key="1">
    <source>
        <dbReference type="ARBA" id="ARBA00004651"/>
    </source>
</evidence>
<feature type="transmembrane region" description="Helical" evidence="6">
    <location>
        <begin position="95"/>
        <end position="120"/>
    </location>
</feature>
<feature type="transmembrane region" description="Helical" evidence="6">
    <location>
        <begin position="562"/>
        <end position="586"/>
    </location>
</feature>
<feature type="transmembrane region" description="Helical" evidence="6">
    <location>
        <begin position="598"/>
        <end position="624"/>
    </location>
</feature>
<feature type="transmembrane region" description="Helical" evidence="6">
    <location>
        <begin position="196"/>
        <end position="217"/>
    </location>
</feature>
<dbReference type="EMBL" id="JAPTGC010000001">
    <property type="protein sequence ID" value="MCZ0861686.1"/>
    <property type="molecule type" value="Genomic_DNA"/>
</dbReference>
<dbReference type="NCBIfam" id="NF037982">
    <property type="entry name" value="Nramp_1"/>
    <property type="match status" value="1"/>
</dbReference>
<feature type="transmembrane region" description="Helical" evidence="6">
    <location>
        <begin position="302"/>
        <end position="322"/>
    </location>
</feature>
<dbReference type="RefSeq" id="WP_268921866.1">
    <property type="nucleotide sequence ID" value="NZ_JAPTGC010000001.1"/>
</dbReference>
<proteinExistence type="predicted"/>
<feature type="transmembrane region" description="Helical" evidence="6">
    <location>
        <begin position="504"/>
        <end position="524"/>
    </location>
</feature>
<reference evidence="8" key="1">
    <citation type="submission" date="2022-12" db="EMBL/GenBank/DDBJ databases">
        <title>Isolation and characterisation of novel Methanocorpusculum spp. from native Australian herbivores indicates the genus is ancestrally host-associated.</title>
        <authorList>
            <person name="Volmer J.G."/>
            <person name="Soo R.M."/>
            <person name="Evans P.N."/>
            <person name="Hoedt E.C."/>
            <person name="Astorga Alsina A.L."/>
            <person name="Woodcroft B.J."/>
            <person name="Tyson G.W."/>
            <person name="Hugenholtz P."/>
            <person name="Morrison M."/>
        </authorList>
    </citation>
    <scope>NUCLEOTIDE SEQUENCE</scope>
    <source>
        <strain evidence="8">CW153</strain>
    </source>
</reference>
<feature type="transmembrane region" description="Helical" evidence="6">
    <location>
        <begin position="375"/>
        <end position="397"/>
    </location>
</feature>
<protein>
    <submittedName>
        <fullName evidence="8">Nramp family divalent metal transporter</fullName>
    </submittedName>
</protein>
<dbReference type="PANTHER" id="PTHR11706">
    <property type="entry name" value="SOLUTE CARRIER PROTEIN FAMILY 11 MEMBER"/>
    <property type="match status" value="1"/>
</dbReference>
<dbReference type="Proteomes" id="UP001141336">
    <property type="component" value="Unassembled WGS sequence"/>
</dbReference>
<gene>
    <name evidence="8" type="ORF">O0S09_00260</name>
</gene>
<evidence type="ECO:0000256" key="5">
    <source>
        <dbReference type="ARBA" id="ARBA00023136"/>
    </source>
</evidence>
<keyword evidence="2" id="KW-1003">Cell membrane</keyword>
<feature type="transmembrane region" description="Helical" evidence="6">
    <location>
        <begin position="351"/>
        <end position="369"/>
    </location>
</feature>
<comment type="caution">
    <text evidence="8">The sequence shown here is derived from an EMBL/GenBank/DDBJ whole genome shotgun (WGS) entry which is preliminary data.</text>
</comment>
<dbReference type="Pfam" id="PF07694">
    <property type="entry name" value="5TM-5TMR_LYT"/>
    <property type="match status" value="1"/>
</dbReference>
<keyword evidence="4 6" id="KW-1133">Transmembrane helix</keyword>
<evidence type="ECO:0000256" key="3">
    <source>
        <dbReference type="ARBA" id="ARBA00022692"/>
    </source>
</evidence>
<feature type="transmembrane region" description="Helical" evidence="6">
    <location>
        <begin position="536"/>
        <end position="556"/>
    </location>
</feature>
<evidence type="ECO:0000256" key="2">
    <source>
        <dbReference type="ARBA" id="ARBA00022475"/>
    </source>
</evidence>
<feature type="domain" description="Signal transduction histidine kinase 5TM receptor LytS transmembrane region" evidence="7">
    <location>
        <begin position="458"/>
        <end position="626"/>
    </location>
</feature>